<keyword evidence="2" id="KW-1185">Reference proteome</keyword>
<sequence>MVYKVIHGITMKLTKEINALLGNRIASDHLQVLGQLLACDSLEDVQKLLADNGIHDSAESGSFLYNPPTPGTDIPEEWHDCLDMDSLNNFEEGEYVGYSTNNKYIFAVIVEELPGNPGPYLRRYKIEIGEGEPTEVSCLDLYQFKRQKKQQAEGKSCTSAEPPCMELVPLAGAVPHSTQPSTSRPSSTRSSPTSIDEAKREIDKCLAEIWPLPENERLKAIKRLYLRWHPDKNPDYNLLATEAFKYLMNRINELNSGQSRGRTASPSHSRGNSHFRDFYQQWNQEARQHRDGRERFSRANHSYNFWAHNENVPRPNREEAQRWCRQARCDLNAAYKDIGGGSTEWCLFKVHQAVEKSLIAAEYKRHGQHPTSKSISAIALRVSRYNAQLRDLPQIVENLKSLGVDAKNTQYPDCHPFPHIPNGQFRSENEMLAVNKASELLGKVEAYVN</sequence>
<organism evidence="1 2">
    <name type="scientific">Nibea albiflora</name>
    <name type="common">Yellow drum</name>
    <name type="synonym">Corvina albiflora</name>
    <dbReference type="NCBI Taxonomy" id="240163"/>
    <lineage>
        <taxon>Eukaryota</taxon>
        <taxon>Metazoa</taxon>
        <taxon>Chordata</taxon>
        <taxon>Craniata</taxon>
        <taxon>Vertebrata</taxon>
        <taxon>Euteleostomi</taxon>
        <taxon>Actinopterygii</taxon>
        <taxon>Neopterygii</taxon>
        <taxon>Teleostei</taxon>
        <taxon>Neoteleostei</taxon>
        <taxon>Acanthomorphata</taxon>
        <taxon>Eupercaria</taxon>
        <taxon>Sciaenidae</taxon>
        <taxon>Nibea</taxon>
    </lineage>
</organism>
<gene>
    <name evidence="1" type="primary">SACS</name>
    <name evidence="1" type="ORF">GBF38_017193</name>
</gene>
<dbReference type="Proteomes" id="UP000805704">
    <property type="component" value="Chromosome 8"/>
</dbReference>
<dbReference type="EMBL" id="CM024796">
    <property type="protein sequence ID" value="KAG8000719.1"/>
    <property type="molecule type" value="Genomic_DNA"/>
</dbReference>
<evidence type="ECO:0000313" key="2">
    <source>
        <dbReference type="Proteomes" id="UP000805704"/>
    </source>
</evidence>
<comment type="caution">
    <text evidence="1">The sequence shown here is derived from an EMBL/GenBank/DDBJ whole genome shotgun (WGS) entry which is preliminary data.</text>
</comment>
<protein>
    <submittedName>
        <fullName evidence="1">Sacsin</fullName>
    </submittedName>
</protein>
<accession>A0ACB7EEU9</accession>
<reference evidence="1" key="1">
    <citation type="submission" date="2020-04" db="EMBL/GenBank/DDBJ databases">
        <title>A chromosome-scale assembly and high-density genetic map of the yellow drum (Nibea albiflora) genome.</title>
        <authorList>
            <person name="Xu D."/>
            <person name="Zhang W."/>
            <person name="Chen R."/>
            <person name="Tan P."/>
            <person name="Wang L."/>
            <person name="Song H."/>
            <person name="Tian L."/>
            <person name="Zhu Q."/>
            <person name="Wang B."/>
        </authorList>
    </citation>
    <scope>NUCLEOTIDE SEQUENCE</scope>
    <source>
        <strain evidence="1">ZJHYS-2018</strain>
    </source>
</reference>
<name>A0ACB7EEU9_NIBAL</name>
<evidence type="ECO:0000313" key="1">
    <source>
        <dbReference type="EMBL" id="KAG8000719.1"/>
    </source>
</evidence>
<proteinExistence type="predicted"/>